<dbReference type="InterPro" id="IPR006108">
    <property type="entry name" value="3HC_DH_C"/>
</dbReference>
<keyword evidence="7" id="KW-1185">Reference proteome</keyword>
<evidence type="ECO:0000256" key="1">
    <source>
        <dbReference type="ARBA" id="ARBA00005086"/>
    </source>
</evidence>
<evidence type="ECO:0000313" key="6">
    <source>
        <dbReference type="EMBL" id="MBP2018808.1"/>
    </source>
</evidence>
<keyword evidence="3 6" id="KW-0560">Oxidoreductase</keyword>
<reference evidence="6 7" key="1">
    <citation type="submission" date="2021-03" db="EMBL/GenBank/DDBJ databases">
        <title>Genomic Encyclopedia of Type Strains, Phase IV (KMG-IV): sequencing the most valuable type-strain genomes for metagenomic binning, comparative biology and taxonomic classification.</title>
        <authorList>
            <person name="Goeker M."/>
        </authorList>
    </citation>
    <scope>NUCLEOTIDE SEQUENCE [LARGE SCALE GENOMIC DNA]</scope>
    <source>
        <strain evidence="6 7">DSM 27138</strain>
    </source>
</reference>
<dbReference type="EC" id="1.1.1.157" evidence="6"/>
<evidence type="ECO:0000313" key="7">
    <source>
        <dbReference type="Proteomes" id="UP001519289"/>
    </source>
</evidence>
<gene>
    <name evidence="6" type="ORF">J2Z79_002223</name>
</gene>
<feature type="domain" description="3-hydroxyacyl-CoA dehydrogenase C-terminal" evidence="4">
    <location>
        <begin position="187"/>
        <end position="282"/>
    </location>
</feature>
<dbReference type="Gene3D" id="3.40.50.720">
    <property type="entry name" value="NAD(P)-binding Rossmann-like Domain"/>
    <property type="match status" value="1"/>
</dbReference>
<dbReference type="InterPro" id="IPR008927">
    <property type="entry name" value="6-PGluconate_DH-like_C_sf"/>
</dbReference>
<comment type="caution">
    <text evidence="6">The sequence shown here is derived from an EMBL/GenBank/DDBJ whole genome shotgun (WGS) entry which is preliminary data.</text>
</comment>
<evidence type="ECO:0000256" key="2">
    <source>
        <dbReference type="ARBA" id="ARBA00009463"/>
    </source>
</evidence>
<proteinExistence type="inferred from homology"/>
<dbReference type="PIRSF" id="PIRSF000105">
    <property type="entry name" value="HCDH"/>
    <property type="match status" value="1"/>
</dbReference>
<sequence>MEVRSICVIGAGVMGHGIAQVAAAAGYAVTVNEVDEGTLARGMGQIERSLKRLVARGQLTEGQAEEIRGRIRPETSLAAAAAEADLIIEAVTENLAVKESVFRAVDQHARPDAIIASNTSQYSITQLASFVRSPGRVCGMHFFNPPVLMRLIEIIRGLQTSDETYATVVAVSRRMGKEIVTCRDSQGFITSRLISALALEAMRIVEEGLASPEDVDRACRLGLGHAMGPLETVDLTGLDTALAVSDELVKAFGDRFRAPQTLRNLVRAGRIGQKAGRGIYAYDRDGKRISRQEG</sequence>
<evidence type="ECO:0000259" key="4">
    <source>
        <dbReference type="Pfam" id="PF00725"/>
    </source>
</evidence>
<dbReference type="PANTHER" id="PTHR48075:SF5">
    <property type="entry name" value="3-HYDROXYBUTYRYL-COA DEHYDROGENASE"/>
    <property type="match status" value="1"/>
</dbReference>
<feature type="domain" description="3-hydroxyacyl-CoA dehydrogenase NAD binding" evidence="5">
    <location>
        <begin position="6"/>
        <end position="184"/>
    </location>
</feature>
<dbReference type="Pfam" id="PF02737">
    <property type="entry name" value="3HCDH_N"/>
    <property type="match status" value="1"/>
</dbReference>
<evidence type="ECO:0000259" key="5">
    <source>
        <dbReference type="Pfam" id="PF02737"/>
    </source>
</evidence>
<dbReference type="SUPFAM" id="SSF48179">
    <property type="entry name" value="6-phosphogluconate dehydrogenase C-terminal domain-like"/>
    <property type="match status" value="1"/>
</dbReference>
<evidence type="ECO:0000256" key="3">
    <source>
        <dbReference type="ARBA" id="ARBA00023002"/>
    </source>
</evidence>
<dbReference type="PANTHER" id="PTHR48075">
    <property type="entry name" value="3-HYDROXYACYL-COA DEHYDROGENASE FAMILY PROTEIN"/>
    <property type="match status" value="1"/>
</dbReference>
<name>A0ABS4JTF8_9FIRM</name>
<comment type="pathway">
    <text evidence="1">Lipid metabolism; butanoate metabolism.</text>
</comment>
<dbReference type="GO" id="GO:0008691">
    <property type="term" value="F:3-hydroxybutyryl-CoA dehydrogenase activity"/>
    <property type="evidence" value="ECO:0007669"/>
    <property type="project" value="UniProtKB-EC"/>
</dbReference>
<dbReference type="InterPro" id="IPR006176">
    <property type="entry name" value="3-OHacyl-CoA_DH_NAD-bd"/>
</dbReference>
<dbReference type="InterPro" id="IPR036291">
    <property type="entry name" value="NAD(P)-bd_dom_sf"/>
</dbReference>
<dbReference type="Pfam" id="PF00725">
    <property type="entry name" value="3HCDH"/>
    <property type="match status" value="1"/>
</dbReference>
<dbReference type="InterPro" id="IPR022694">
    <property type="entry name" value="3-OHacyl-CoA_DH"/>
</dbReference>
<comment type="similarity">
    <text evidence="2">Belongs to the 3-hydroxyacyl-CoA dehydrogenase family.</text>
</comment>
<dbReference type="SUPFAM" id="SSF51735">
    <property type="entry name" value="NAD(P)-binding Rossmann-fold domains"/>
    <property type="match status" value="1"/>
</dbReference>
<dbReference type="RefSeq" id="WP_209466934.1">
    <property type="nucleotide sequence ID" value="NZ_JAGGLG010000018.1"/>
</dbReference>
<dbReference type="InterPro" id="IPR013328">
    <property type="entry name" value="6PGD_dom2"/>
</dbReference>
<dbReference type="Gene3D" id="1.10.1040.10">
    <property type="entry name" value="N-(1-d-carboxylethyl)-l-norvaline Dehydrogenase, domain 2"/>
    <property type="match status" value="1"/>
</dbReference>
<organism evidence="6 7">
    <name type="scientific">Symbiobacterium terraclitae</name>
    <dbReference type="NCBI Taxonomy" id="557451"/>
    <lineage>
        <taxon>Bacteria</taxon>
        <taxon>Bacillati</taxon>
        <taxon>Bacillota</taxon>
        <taxon>Clostridia</taxon>
        <taxon>Eubacteriales</taxon>
        <taxon>Symbiobacteriaceae</taxon>
        <taxon>Symbiobacterium</taxon>
    </lineage>
</organism>
<dbReference type="Proteomes" id="UP001519289">
    <property type="component" value="Unassembled WGS sequence"/>
</dbReference>
<dbReference type="EMBL" id="JAGGLG010000018">
    <property type="protein sequence ID" value="MBP2018808.1"/>
    <property type="molecule type" value="Genomic_DNA"/>
</dbReference>
<accession>A0ABS4JTF8</accession>
<protein>
    <submittedName>
        <fullName evidence="6">3-hydroxybutyryl-CoA dehydrogenase</fullName>
        <ecNumber evidence="6">1.1.1.157</ecNumber>
    </submittedName>
</protein>